<sequence length="165" mass="18383">MNDLKSKDEEWEKRLKNLEEPMRQKLVEEEKAWIKEVQLVQQRAAEGDQKVMKLKDNEKKEKSVAGQVPSGESTPRKPSAPATFASPATVVPSLYSKEEGKKQQPEKKQGDKGEIKPTAPTQEDDEVGATGLLSCRWMWERLHPEQWSAGFSSGPNAGPHGGTAM</sequence>
<proteinExistence type="predicted"/>
<reference evidence="2 3" key="1">
    <citation type="journal article" date="2021" name="Sci. Rep.">
        <title>Chromosome anchoring in Senegalese sole (Solea senegalensis) reveals sex-associated markers and genome rearrangements in flatfish.</title>
        <authorList>
            <person name="Guerrero-Cozar I."/>
            <person name="Gomez-Garrido J."/>
            <person name="Berbel C."/>
            <person name="Martinez-Blanch J.F."/>
            <person name="Alioto T."/>
            <person name="Claros M.G."/>
            <person name="Gagnaire P.A."/>
            <person name="Manchado M."/>
        </authorList>
    </citation>
    <scope>NUCLEOTIDE SEQUENCE [LARGE SCALE GENOMIC DNA]</scope>
    <source>
        <strain evidence="2">Sse05_10M</strain>
    </source>
</reference>
<organism evidence="2 3">
    <name type="scientific">Solea senegalensis</name>
    <name type="common">Senegalese sole</name>
    <dbReference type="NCBI Taxonomy" id="28829"/>
    <lineage>
        <taxon>Eukaryota</taxon>
        <taxon>Metazoa</taxon>
        <taxon>Chordata</taxon>
        <taxon>Craniata</taxon>
        <taxon>Vertebrata</taxon>
        <taxon>Euteleostomi</taxon>
        <taxon>Actinopterygii</taxon>
        <taxon>Neopterygii</taxon>
        <taxon>Teleostei</taxon>
        <taxon>Neoteleostei</taxon>
        <taxon>Acanthomorphata</taxon>
        <taxon>Carangaria</taxon>
        <taxon>Pleuronectiformes</taxon>
        <taxon>Pleuronectoidei</taxon>
        <taxon>Soleidae</taxon>
        <taxon>Solea</taxon>
    </lineage>
</organism>
<dbReference type="EMBL" id="JAGKHQ010000021">
    <property type="protein sequence ID" value="KAG7474046.1"/>
    <property type="molecule type" value="Genomic_DNA"/>
</dbReference>
<keyword evidence="3" id="KW-1185">Reference proteome</keyword>
<feature type="region of interest" description="Disordered" evidence="1">
    <location>
        <begin position="44"/>
        <end position="129"/>
    </location>
</feature>
<protein>
    <submittedName>
        <fullName evidence="2">Uncharacterized protein</fullName>
    </submittedName>
</protein>
<comment type="caution">
    <text evidence="2">The sequence shown here is derived from an EMBL/GenBank/DDBJ whole genome shotgun (WGS) entry which is preliminary data.</text>
</comment>
<evidence type="ECO:0000313" key="2">
    <source>
        <dbReference type="EMBL" id="KAG7474046.1"/>
    </source>
</evidence>
<dbReference type="Proteomes" id="UP000693946">
    <property type="component" value="Linkage Group LG9"/>
</dbReference>
<accession>A0AAV6PMK0</accession>
<feature type="compositionally biased region" description="Basic and acidic residues" evidence="1">
    <location>
        <begin position="45"/>
        <end position="63"/>
    </location>
</feature>
<evidence type="ECO:0000256" key="1">
    <source>
        <dbReference type="SAM" id="MobiDB-lite"/>
    </source>
</evidence>
<gene>
    <name evidence="2" type="ORF">JOB18_001072</name>
</gene>
<feature type="region of interest" description="Disordered" evidence="1">
    <location>
        <begin position="146"/>
        <end position="165"/>
    </location>
</feature>
<evidence type="ECO:0000313" key="3">
    <source>
        <dbReference type="Proteomes" id="UP000693946"/>
    </source>
</evidence>
<feature type="compositionally biased region" description="Low complexity" evidence="1">
    <location>
        <begin position="79"/>
        <end position="92"/>
    </location>
</feature>
<feature type="compositionally biased region" description="Basic and acidic residues" evidence="1">
    <location>
        <begin position="96"/>
        <end position="115"/>
    </location>
</feature>
<dbReference type="AlphaFoldDB" id="A0AAV6PMK0"/>
<name>A0AAV6PMK0_SOLSE</name>